<dbReference type="AlphaFoldDB" id="A0A4Z2GR31"/>
<gene>
    <name evidence="1" type="ORF">EYF80_033743</name>
</gene>
<dbReference type="Proteomes" id="UP000314294">
    <property type="component" value="Unassembled WGS sequence"/>
</dbReference>
<evidence type="ECO:0000313" key="2">
    <source>
        <dbReference type="Proteomes" id="UP000314294"/>
    </source>
</evidence>
<comment type="caution">
    <text evidence="1">The sequence shown here is derived from an EMBL/GenBank/DDBJ whole genome shotgun (WGS) entry which is preliminary data.</text>
</comment>
<protein>
    <submittedName>
        <fullName evidence="1">Uncharacterized protein</fullName>
    </submittedName>
</protein>
<name>A0A4Z2GR31_9TELE</name>
<organism evidence="1 2">
    <name type="scientific">Liparis tanakae</name>
    <name type="common">Tanaka's snailfish</name>
    <dbReference type="NCBI Taxonomy" id="230148"/>
    <lineage>
        <taxon>Eukaryota</taxon>
        <taxon>Metazoa</taxon>
        <taxon>Chordata</taxon>
        <taxon>Craniata</taxon>
        <taxon>Vertebrata</taxon>
        <taxon>Euteleostomi</taxon>
        <taxon>Actinopterygii</taxon>
        <taxon>Neopterygii</taxon>
        <taxon>Teleostei</taxon>
        <taxon>Neoteleostei</taxon>
        <taxon>Acanthomorphata</taxon>
        <taxon>Eupercaria</taxon>
        <taxon>Perciformes</taxon>
        <taxon>Cottioidei</taxon>
        <taxon>Cottales</taxon>
        <taxon>Liparidae</taxon>
        <taxon>Liparis</taxon>
    </lineage>
</organism>
<keyword evidence="2" id="KW-1185">Reference proteome</keyword>
<reference evidence="1 2" key="1">
    <citation type="submission" date="2019-03" db="EMBL/GenBank/DDBJ databases">
        <title>First draft genome of Liparis tanakae, snailfish: a comprehensive survey of snailfish specific genes.</title>
        <authorList>
            <person name="Kim W."/>
            <person name="Song I."/>
            <person name="Jeong J.-H."/>
            <person name="Kim D."/>
            <person name="Kim S."/>
            <person name="Ryu S."/>
            <person name="Song J.Y."/>
            <person name="Lee S.K."/>
        </authorList>
    </citation>
    <scope>NUCLEOTIDE SEQUENCE [LARGE SCALE GENOMIC DNA]</scope>
    <source>
        <tissue evidence="1">Muscle</tissue>
    </source>
</reference>
<proteinExistence type="predicted"/>
<dbReference type="EMBL" id="SRLO01000438">
    <property type="protein sequence ID" value="TNN56027.1"/>
    <property type="molecule type" value="Genomic_DNA"/>
</dbReference>
<evidence type="ECO:0000313" key="1">
    <source>
        <dbReference type="EMBL" id="TNN56027.1"/>
    </source>
</evidence>
<accession>A0A4Z2GR31</accession>
<sequence>MGWRLEEEEEEEEEILVRKRHTYSMLSDRCGDAETRRRGDEDRAMEDTLSFNLMTFGRL</sequence>